<accession>A0A838BQ01</accession>
<dbReference type="Gene3D" id="2.60.120.200">
    <property type="match status" value="1"/>
</dbReference>
<name>A0A838BQ01_9HYPH</name>
<organism evidence="1 2">
    <name type="scientific">Microvirga mediterraneensis</name>
    <dbReference type="NCBI Taxonomy" id="2754695"/>
    <lineage>
        <taxon>Bacteria</taxon>
        <taxon>Pseudomonadati</taxon>
        <taxon>Pseudomonadota</taxon>
        <taxon>Alphaproteobacteria</taxon>
        <taxon>Hyphomicrobiales</taxon>
        <taxon>Methylobacteriaceae</taxon>
        <taxon>Microvirga</taxon>
    </lineage>
</organism>
<dbReference type="Proteomes" id="UP000572984">
    <property type="component" value="Unassembled WGS sequence"/>
</dbReference>
<gene>
    <name evidence="1" type="ORF">H0S73_12835</name>
</gene>
<proteinExistence type="predicted"/>
<dbReference type="RefSeq" id="WP_181052533.1">
    <property type="nucleotide sequence ID" value="NZ_JACDXJ010000001.1"/>
</dbReference>
<sequence length="230" mass="25418">MLVPFVKLGVIGISLVNCLDPESFNLHNAGRSYSYAYDASADTMRFEVRGGDPAVFAASGTQRSEVSSGKHFEFGQTYTISYKFMIEPGATNTADWLVMGQTHASEDAGDYSGPPPFAVELVGEKMRVVGRYSKEAVTTAGNTTFMNLYQDSADIQRGKWYDMQITLRFDPGGNGQLDVWRDGVQIVDYNGSLGYNDQVGPYWKNGVYREDAPESMAIKYGAIKCEESRK</sequence>
<dbReference type="GO" id="GO:0016829">
    <property type="term" value="F:lyase activity"/>
    <property type="evidence" value="ECO:0007669"/>
    <property type="project" value="UniProtKB-KW"/>
</dbReference>
<dbReference type="InterPro" id="IPR025975">
    <property type="entry name" value="Polysacc_lyase"/>
</dbReference>
<dbReference type="AlphaFoldDB" id="A0A838BQ01"/>
<keyword evidence="2" id="KW-1185">Reference proteome</keyword>
<dbReference type="Pfam" id="PF14099">
    <property type="entry name" value="Polysacc_lyase"/>
    <property type="match status" value="1"/>
</dbReference>
<evidence type="ECO:0000313" key="2">
    <source>
        <dbReference type="Proteomes" id="UP000572984"/>
    </source>
</evidence>
<dbReference type="EMBL" id="JACDXJ010000001">
    <property type="protein sequence ID" value="MBA1157013.1"/>
    <property type="molecule type" value="Genomic_DNA"/>
</dbReference>
<protein>
    <submittedName>
        <fullName evidence="1">Heparin lyase I family protein</fullName>
    </submittedName>
</protein>
<comment type="caution">
    <text evidence="1">The sequence shown here is derived from an EMBL/GenBank/DDBJ whole genome shotgun (WGS) entry which is preliminary data.</text>
</comment>
<keyword evidence="1" id="KW-0456">Lyase</keyword>
<reference evidence="1 2" key="1">
    <citation type="submission" date="2020-07" db="EMBL/GenBank/DDBJ databases">
        <title>Draft genome and description of Microvirga mediterraneensis Marseille-Q2068 sp. nov.</title>
        <authorList>
            <person name="Boxberger M."/>
        </authorList>
    </citation>
    <scope>NUCLEOTIDE SEQUENCE [LARGE SCALE GENOMIC DNA]</scope>
    <source>
        <strain evidence="1 2">Marseille-Q2068</strain>
    </source>
</reference>
<evidence type="ECO:0000313" key="1">
    <source>
        <dbReference type="EMBL" id="MBA1157013.1"/>
    </source>
</evidence>